<evidence type="ECO:0000313" key="3">
    <source>
        <dbReference type="Proteomes" id="UP001501005"/>
    </source>
</evidence>
<feature type="region of interest" description="Disordered" evidence="1">
    <location>
        <begin position="169"/>
        <end position="207"/>
    </location>
</feature>
<feature type="region of interest" description="Disordered" evidence="1">
    <location>
        <begin position="1"/>
        <end position="35"/>
    </location>
</feature>
<keyword evidence="3" id="KW-1185">Reference proteome</keyword>
<gene>
    <name evidence="2" type="ORF">GCM10009549_45650</name>
</gene>
<organism evidence="2 3">
    <name type="scientific">Streptomyces thermoalcalitolerans</name>
    <dbReference type="NCBI Taxonomy" id="65605"/>
    <lineage>
        <taxon>Bacteria</taxon>
        <taxon>Bacillati</taxon>
        <taxon>Actinomycetota</taxon>
        <taxon>Actinomycetes</taxon>
        <taxon>Kitasatosporales</taxon>
        <taxon>Streptomycetaceae</taxon>
        <taxon>Streptomyces</taxon>
    </lineage>
</organism>
<comment type="caution">
    <text evidence="2">The sequence shown here is derived from an EMBL/GenBank/DDBJ whole genome shotgun (WGS) entry which is preliminary data.</text>
</comment>
<proteinExistence type="predicted"/>
<dbReference type="EMBL" id="BAAAHG010000046">
    <property type="protein sequence ID" value="GAA0924887.1"/>
    <property type="molecule type" value="Genomic_DNA"/>
</dbReference>
<evidence type="ECO:0000313" key="2">
    <source>
        <dbReference type="EMBL" id="GAA0924887.1"/>
    </source>
</evidence>
<evidence type="ECO:0000256" key="1">
    <source>
        <dbReference type="SAM" id="MobiDB-lite"/>
    </source>
</evidence>
<sequence length="207" mass="22326">MLLLPLPALPSRAGSGCGTTSPPPDHARHGTTTEDTVTEINRRDADYARLLDLDVLTAWTLDRQRVHHADAAAYEEILALFQAALRSEVVEGDGRLSAPLRARKVEKHLKAAIRAARRQEAAMERFRLAAAAHQAHVRALPERRAAKAARKAGRRQALAAGVTKSLHKSTAAFVPAPTGDTSPAPASEPGRPAARSINDLWNQRRGA</sequence>
<protein>
    <submittedName>
        <fullName evidence="2">Uncharacterized protein</fullName>
    </submittedName>
</protein>
<feature type="compositionally biased region" description="Low complexity" evidence="1">
    <location>
        <begin position="1"/>
        <end position="10"/>
    </location>
</feature>
<reference evidence="3" key="1">
    <citation type="journal article" date="2019" name="Int. J. Syst. Evol. Microbiol.">
        <title>The Global Catalogue of Microorganisms (GCM) 10K type strain sequencing project: providing services to taxonomists for standard genome sequencing and annotation.</title>
        <authorList>
            <consortium name="The Broad Institute Genomics Platform"/>
            <consortium name="The Broad Institute Genome Sequencing Center for Infectious Disease"/>
            <person name="Wu L."/>
            <person name="Ma J."/>
        </authorList>
    </citation>
    <scope>NUCLEOTIDE SEQUENCE [LARGE SCALE GENOMIC DNA]</scope>
    <source>
        <strain evidence="3">JCM 10673</strain>
    </source>
</reference>
<name>A0ABP3ZNK0_9ACTN</name>
<dbReference type="Proteomes" id="UP001501005">
    <property type="component" value="Unassembled WGS sequence"/>
</dbReference>
<accession>A0ABP3ZNK0</accession>